<feature type="repeat" description="PPR" evidence="3">
    <location>
        <begin position="529"/>
        <end position="563"/>
    </location>
</feature>
<dbReference type="AlphaFoldDB" id="A0AAV8S9X0"/>
<sequence length="730" mass="82499">MGMVLGSKSLPLPFGVCELFVCRLAGDPPRLQLHRSSRTYCTQVTKKLDDVDEETPKTNVTKSSVKTKKAKSMARLINAMAWSPELESSLSSLAPSLSKTTVFQTLRLITRDPPKALRFFHWARRRGFTYDAHSYFMMLEILGRSRYLNIARNFLFSIEKYSDGAVRLEDKFFNSLIRSFGQAGLFKESLKLFGSMKSIGVSPSAVTFNSLLLILLKRGRTNMAKSVFDEMLNTYGVTPDAFTFNILIRGFCKNSMVDEGFWFFREMLRLHCEPDVITYNTLVDGLCREGKVRIARNLVNGMVGKTHSLSPNVVTYSTLVRGYCAKQEIDEALVAFQEMLDKGLKPNSVTCNTLIKGLCEAQKIDKVKEILQLALEGGEFAPDSCTFNTLIDAHGKAGNIYEALKVFEKMMEMKVRPDSATYSILIRNLCQKGEFERGEQLLDELFEKGIVLRADGCKPLVAAYKPMFEYLCKNGKTSKAGRVFGQLMRRGTQDPDSFKILIMGHCREGTFEAGYKLLVLMLRQDFEPDFETYYILIEGLLQQGEPVLACSTLEKMLKSSHLPETATFHSVLMGLLEKDCALESASFIELMLDRNIRQNLSLSTHTIQLLFDSGLRDKAFSVVGSLYDNGYVVDMKELVTHLSESKKLLEAQGMLLFCFGKHQKVDVSMCNSVIEGLCKTNRLKEAFDLYYEIVEKDKHRQLSCLEELKITLEAGGRLEEAKFVAKRMLN</sequence>
<dbReference type="PROSITE" id="PS51375">
    <property type="entry name" value="PPR"/>
    <property type="match status" value="11"/>
</dbReference>
<dbReference type="NCBIfam" id="TIGR00756">
    <property type="entry name" value="PPR"/>
    <property type="match status" value="11"/>
</dbReference>
<protein>
    <recommendedName>
        <fullName evidence="6">Pentatricopeptide repeat-containing protein</fullName>
    </recommendedName>
</protein>
<accession>A0AAV8S9X0</accession>
<proteinExistence type="inferred from homology"/>
<dbReference type="PANTHER" id="PTHR47933:SF11">
    <property type="entry name" value="PENTATRICOPEPTIDE REPEAT-CONTAINING PROTEIN 2"/>
    <property type="match status" value="1"/>
</dbReference>
<dbReference type="Pfam" id="PF13812">
    <property type="entry name" value="PPR_3"/>
    <property type="match status" value="1"/>
</dbReference>
<feature type="repeat" description="PPR" evidence="3">
    <location>
        <begin position="204"/>
        <end position="239"/>
    </location>
</feature>
<evidence type="ECO:0000256" key="1">
    <source>
        <dbReference type="ARBA" id="ARBA00007626"/>
    </source>
</evidence>
<organism evidence="4 5">
    <name type="scientific">Erythroxylum novogranatense</name>
    <dbReference type="NCBI Taxonomy" id="1862640"/>
    <lineage>
        <taxon>Eukaryota</taxon>
        <taxon>Viridiplantae</taxon>
        <taxon>Streptophyta</taxon>
        <taxon>Embryophyta</taxon>
        <taxon>Tracheophyta</taxon>
        <taxon>Spermatophyta</taxon>
        <taxon>Magnoliopsida</taxon>
        <taxon>eudicotyledons</taxon>
        <taxon>Gunneridae</taxon>
        <taxon>Pentapetalae</taxon>
        <taxon>rosids</taxon>
        <taxon>fabids</taxon>
        <taxon>Malpighiales</taxon>
        <taxon>Erythroxylaceae</taxon>
        <taxon>Erythroxylum</taxon>
    </lineage>
</organism>
<evidence type="ECO:0000313" key="4">
    <source>
        <dbReference type="EMBL" id="KAJ8748879.1"/>
    </source>
</evidence>
<dbReference type="SUPFAM" id="SSF48452">
    <property type="entry name" value="TPR-like"/>
    <property type="match status" value="1"/>
</dbReference>
<gene>
    <name evidence="4" type="ORF">K2173_013311</name>
</gene>
<dbReference type="InterPro" id="IPR011990">
    <property type="entry name" value="TPR-like_helical_dom_sf"/>
</dbReference>
<feature type="repeat" description="PPR" evidence="3">
    <location>
        <begin position="418"/>
        <end position="452"/>
    </location>
</feature>
<evidence type="ECO:0000313" key="5">
    <source>
        <dbReference type="Proteomes" id="UP001159364"/>
    </source>
</evidence>
<feature type="repeat" description="PPR" evidence="3">
    <location>
        <begin position="312"/>
        <end position="346"/>
    </location>
</feature>
<dbReference type="InterPro" id="IPR051240">
    <property type="entry name" value="Mito_RNA-Proc/Resp"/>
</dbReference>
<feature type="repeat" description="PPR" evidence="3">
    <location>
        <begin position="169"/>
        <end position="203"/>
    </location>
</feature>
<dbReference type="Pfam" id="PF01535">
    <property type="entry name" value="PPR"/>
    <property type="match status" value="2"/>
</dbReference>
<evidence type="ECO:0000256" key="2">
    <source>
        <dbReference type="ARBA" id="ARBA00022737"/>
    </source>
</evidence>
<feature type="repeat" description="PPR" evidence="3">
    <location>
        <begin position="383"/>
        <end position="417"/>
    </location>
</feature>
<feature type="repeat" description="PPR" evidence="3">
    <location>
        <begin position="347"/>
        <end position="381"/>
    </location>
</feature>
<evidence type="ECO:0008006" key="6">
    <source>
        <dbReference type="Google" id="ProtNLM"/>
    </source>
</evidence>
<reference evidence="4 5" key="1">
    <citation type="submission" date="2021-09" db="EMBL/GenBank/DDBJ databases">
        <title>Genomic insights and catalytic innovation underlie evolution of tropane alkaloids biosynthesis.</title>
        <authorList>
            <person name="Wang Y.-J."/>
            <person name="Tian T."/>
            <person name="Huang J.-P."/>
            <person name="Huang S.-X."/>
        </authorList>
    </citation>
    <scope>NUCLEOTIDE SEQUENCE [LARGE SCALE GENOMIC DNA]</scope>
    <source>
        <strain evidence="4">KIB-2018</strain>
        <tissue evidence="4">Leaf</tissue>
    </source>
</reference>
<comment type="similarity">
    <text evidence="1">Belongs to the PPR family. P subfamily.</text>
</comment>
<dbReference type="GO" id="GO:0003729">
    <property type="term" value="F:mRNA binding"/>
    <property type="evidence" value="ECO:0007669"/>
    <property type="project" value="TreeGrafter"/>
</dbReference>
<comment type="caution">
    <text evidence="4">The sequence shown here is derived from an EMBL/GenBank/DDBJ whole genome shotgun (WGS) entry which is preliminary data.</text>
</comment>
<dbReference type="InterPro" id="IPR002885">
    <property type="entry name" value="PPR_rpt"/>
</dbReference>
<dbReference type="Proteomes" id="UP001159364">
    <property type="component" value="Linkage Group LG12"/>
</dbReference>
<keyword evidence="2" id="KW-0677">Repeat</keyword>
<evidence type="ECO:0000256" key="3">
    <source>
        <dbReference type="PROSITE-ProRule" id="PRU00708"/>
    </source>
</evidence>
<feature type="repeat" description="PPR" evidence="3">
    <location>
        <begin position="494"/>
        <end position="528"/>
    </location>
</feature>
<keyword evidence="5" id="KW-1185">Reference proteome</keyword>
<feature type="repeat" description="PPR" evidence="3">
    <location>
        <begin position="275"/>
        <end position="309"/>
    </location>
</feature>
<name>A0AAV8S9X0_9ROSI</name>
<dbReference type="EMBL" id="JAIWQS010000012">
    <property type="protein sequence ID" value="KAJ8748879.1"/>
    <property type="molecule type" value="Genomic_DNA"/>
</dbReference>
<dbReference type="Pfam" id="PF13041">
    <property type="entry name" value="PPR_2"/>
    <property type="match status" value="4"/>
</dbReference>
<feature type="repeat" description="PPR" evidence="3">
    <location>
        <begin position="666"/>
        <end position="700"/>
    </location>
</feature>
<feature type="repeat" description="PPR" evidence="3">
    <location>
        <begin position="240"/>
        <end position="274"/>
    </location>
</feature>
<dbReference type="PANTHER" id="PTHR47933">
    <property type="entry name" value="PENTATRICOPEPTIDE REPEAT-CONTAINING PROTEIN 1, MITOCHONDRIAL"/>
    <property type="match status" value="1"/>
</dbReference>
<dbReference type="Gene3D" id="1.25.40.10">
    <property type="entry name" value="Tetratricopeptide repeat domain"/>
    <property type="match status" value="6"/>
</dbReference>